<reference evidence="1" key="1">
    <citation type="submission" date="2016-09" db="EMBL/GenBank/DDBJ databases">
        <authorList>
            <person name="Hebert L."/>
            <person name="Moumen B."/>
        </authorList>
    </citation>
    <scope>NUCLEOTIDE SEQUENCE [LARGE SCALE GENOMIC DNA]</scope>
    <source>
        <strain evidence="1">OVI</strain>
    </source>
</reference>
<evidence type="ECO:0008006" key="3">
    <source>
        <dbReference type="Google" id="ProtNLM"/>
    </source>
</evidence>
<gene>
    <name evidence="1" type="ORF">TEOVI_000485500</name>
</gene>
<proteinExistence type="predicted"/>
<evidence type="ECO:0000313" key="2">
    <source>
        <dbReference type="Proteomes" id="UP000195570"/>
    </source>
</evidence>
<organism evidence="1 2">
    <name type="scientific">Trypanosoma equiperdum</name>
    <dbReference type="NCBI Taxonomy" id="5694"/>
    <lineage>
        <taxon>Eukaryota</taxon>
        <taxon>Discoba</taxon>
        <taxon>Euglenozoa</taxon>
        <taxon>Kinetoplastea</taxon>
        <taxon>Metakinetoplastina</taxon>
        <taxon>Trypanosomatida</taxon>
        <taxon>Trypanosomatidae</taxon>
        <taxon>Trypanosoma</taxon>
    </lineage>
</organism>
<dbReference type="RefSeq" id="XP_067077791.1">
    <property type="nucleotide sequence ID" value="XM_067221690.1"/>
</dbReference>
<dbReference type="VEuPathDB" id="TriTrypDB:TEOVI_000485500"/>
<name>A0A1G4I3L5_TRYEQ</name>
<dbReference type="InterPro" id="IPR011992">
    <property type="entry name" value="EF-hand-dom_pair"/>
</dbReference>
<dbReference type="Proteomes" id="UP000195570">
    <property type="component" value="Unassembled WGS sequence"/>
</dbReference>
<dbReference type="EMBL" id="CZPT02000533">
    <property type="protein sequence ID" value="SCU66335.1"/>
    <property type="molecule type" value="Genomic_DNA"/>
</dbReference>
<dbReference type="AlphaFoldDB" id="A0A1G4I3L5"/>
<keyword evidence="2" id="KW-1185">Reference proteome</keyword>
<dbReference type="SUPFAM" id="SSF47473">
    <property type="entry name" value="EF-hand"/>
    <property type="match status" value="1"/>
</dbReference>
<evidence type="ECO:0000313" key="1">
    <source>
        <dbReference type="EMBL" id="SCU66335.1"/>
    </source>
</evidence>
<comment type="caution">
    <text evidence="1">The sequence shown here is derived from an EMBL/GenBank/DDBJ whole genome shotgun (WGS) entry which is preliminary data.</text>
</comment>
<sequence>MFPPVFNMWRRVRFSLEGPVSLFTRRRRHMMLSSNNVTSKRLLWNPFTPSQTEGGAASASTSGTSGNSDFANQHIAAKVHRDAMLHNERLFDACLELLSLCGASASACPAGGSPRAEMDAESTDAIMAVVHDTLQGTCKTPADQFNIVYKALCLPTVANNRQLQRSLLVVLEAVLPEALFRVFESADLFVVGPDNAKSREALVLFVRALLGVVEVPEGVEREEVVFVYLDDVRTAFPSLRTNAAFVELEKNTTAIALRAKLFDLISQLCAEFDPEGSGRINLRELQQVAERVLGPEQAQLLLEGTCADKNGKIRYMQLASLLLRAPPGRKR</sequence>
<dbReference type="GeneID" id="92378795"/>
<protein>
    <recommendedName>
        <fullName evidence="3">EF-hand domain-containing protein</fullName>
    </recommendedName>
</protein>
<accession>A0A1G4I3L5</accession>